<dbReference type="InterPro" id="IPR036526">
    <property type="entry name" value="C-N_Hydrolase_sf"/>
</dbReference>
<dbReference type="SUPFAM" id="SSF56317">
    <property type="entry name" value="Carbon-nitrogen hydrolase"/>
    <property type="match status" value="1"/>
</dbReference>
<evidence type="ECO:0000256" key="1">
    <source>
        <dbReference type="SAM" id="Phobius"/>
    </source>
</evidence>
<dbReference type="Proteomes" id="UP001211907">
    <property type="component" value="Unassembled WGS sequence"/>
</dbReference>
<proteinExistence type="predicted"/>
<gene>
    <name evidence="3" type="ORF">HK100_008207</name>
</gene>
<dbReference type="Gene3D" id="3.60.110.10">
    <property type="entry name" value="Carbon-nitrogen hydrolase"/>
    <property type="match status" value="1"/>
</dbReference>
<name>A0AAD5XFK8_9FUNG</name>
<keyword evidence="1" id="KW-0472">Membrane</keyword>
<dbReference type="EMBL" id="JADGJH010000396">
    <property type="protein sequence ID" value="KAJ3130148.1"/>
    <property type="molecule type" value="Genomic_DNA"/>
</dbReference>
<feature type="transmembrane region" description="Helical" evidence="1">
    <location>
        <begin position="521"/>
        <end position="545"/>
    </location>
</feature>
<evidence type="ECO:0000259" key="2">
    <source>
        <dbReference type="PROSITE" id="PS50263"/>
    </source>
</evidence>
<dbReference type="InterPro" id="IPR003010">
    <property type="entry name" value="C-N_Hydrolase"/>
</dbReference>
<sequence length="567" mass="61060">MIVDWFLLGGILVSAAFGAGIQPVPMLGILYFPLLSLYFEVGRLANAKTWKRFLLAVLFSSLGMFVAFIGALNDDDANAFSADCLVVLGYAFVVACLVLTAAIAQKAIRDIAIITTVTAGAASKSSWFLPILVFLERVDSLVYAAGWAGVWRLIYTASPFGSLGHPALLVVYWSDILQLASIFGHDGVVFLFAWGGAAIAHILVSSPFPANVNNTSESTGSGNESHNNNDLLTWGRFRKTIQTSLGAFLFTLILIGIIGGFRVSSWGAGGTFFQQSISQHLPDKTIFGCVITDGSATDPAPIFARSQVLANNNARVILWNEESVQIIGTTAEALLQTNASHFAEKNNLLLGITYEVFDDASMAASRNMFVVFDVSGAQVITYQKSDPVPLVEAGVVAGPRIVPTVNLSNFTTRGSSTYNVGGGICFDVSSFPMRSELAGRLGVDIMLQPAWTWGAIANFDFPGAIITTVEAGYTLLRCSSRGFSGVIDGYGRVLYSLPVGKDEEFLVTVPITKRVFALYPYFGFLFGWMCLAIYLSVWGLILATWRKDFLARGGKKVLSAYTPTVSV</sequence>
<evidence type="ECO:0000313" key="3">
    <source>
        <dbReference type="EMBL" id="KAJ3130148.1"/>
    </source>
</evidence>
<protein>
    <recommendedName>
        <fullName evidence="2">CN hydrolase domain-containing protein</fullName>
    </recommendedName>
</protein>
<feature type="transmembrane region" description="Helical" evidence="1">
    <location>
        <begin position="185"/>
        <end position="204"/>
    </location>
</feature>
<comment type="caution">
    <text evidence="3">The sequence shown here is derived from an EMBL/GenBank/DDBJ whole genome shotgun (WGS) entry which is preliminary data.</text>
</comment>
<keyword evidence="1" id="KW-0812">Transmembrane</keyword>
<feature type="transmembrane region" description="Helical" evidence="1">
    <location>
        <begin position="53"/>
        <end position="73"/>
    </location>
</feature>
<feature type="transmembrane region" description="Helical" evidence="1">
    <location>
        <begin position="111"/>
        <end position="133"/>
    </location>
</feature>
<dbReference type="AlphaFoldDB" id="A0AAD5XFK8"/>
<evidence type="ECO:0000313" key="4">
    <source>
        <dbReference type="Proteomes" id="UP001211907"/>
    </source>
</evidence>
<reference evidence="3" key="1">
    <citation type="submission" date="2020-05" db="EMBL/GenBank/DDBJ databases">
        <title>Phylogenomic resolution of chytrid fungi.</title>
        <authorList>
            <person name="Stajich J.E."/>
            <person name="Amses K."/>
            <person name="Simmons R."/>
            <person name="Seto K."/>
            <person name="Myers J."/>
            <person name="Bonds A."/>
            <person name="Quandt C.A."/>
            <person name="Barry K."/>
            <person name="Liu P."/>
            <person name="Grigoriev I."/>
            <person name="Longcore J.E."/>
            <person name="James T.Y."/>
        </authorList>
    </citation>
    <scope>NUCLEOTIDE SEQUENCE</scope>
    <source>
        <strain evidence="3">JEL0513</strain>
    </source>
</reference>
<keyword evidence="1" id="KW-1133">Transmembrane helix</keyword>
<accession>A0AAD5XFK8</accession>
<feature type="transmembrane region" description="Helical" evidence="1">
    <location>
        <begin position="85"/>
        <end position="104"/>
    </location>
</feature>
<dbReference type="PROSITE" id="PS50263">
    <property type="entry name" value="CN_HYDROLASE"/>
    <property type="match status" value="1"/>
</dbReference>
<feature type="domain" description="CN hydrolase" evidence="2">
    <location>
        <begin position="273"/>
        <end position="513"/>
    </location>
</feature>
<keyword evidence="4" id="KW-1185">Reference proteome</keyword>
<feature type="transmembrane region" description="Helical" evidence="1">
    <location>
        <begin position="241"/>
        <end position="261"/>
    </location>
</feature>
<organism evidence="3 4">
    <name type="scientific">Physocladia obscura</name>
    <dbReference type="NCBI Taxonomy" id="109957"/>
    <lineage>
        <taxon>Eukaryota</taxon>
        <taxon>Fungi</taxon>
        <taxon>Fungi incertae sedis</taxon>
        <taxon>Chytridiomycota</taxon>
        <taxon>Chytridiomycota incertae sedis</taxon>
        <taxon>Chytridiomycetes</taxon>
        <taxon>Chytridiales</taxon>
        <taxon>Chytriomycetaceae</taxon>
        <taxon>Physocladia</taxon>
    </lineage>
</organism>